<evidence type="ECO:0000313" key="1">
    <source>
        <dbReference type="EMBL" id="MRW95522.1"/>
    </source>
</evidence>
<reference evidence="1 2" key="1">
    <citation type="submission" date="2019-11" db="EMBL/GenBank/DDBJ databases">
        <title>Whole genome sequence of Haloferax sp. MBLA0078.</title>
        <authorList>
            <person name="Seo M.-J."/>
            <person name="Cho E.-S."/>
        </authorList>
    </citation>
    <scope>NUCLEOTIDE SEQUENCE [LARGE SCALE GENOMIC DNA]</scope>
    <source>
        <strain evidence="1 2">MBLA0078</strain>
    </source>
</reference>
<proteinExistence type="predicted"/>
<dbReference type="InterPro" id="IPR032710">
    <property type="entry name" value="NTF2-like_dom_sf"/>
</dbReference>
<dbReference type="EMBL" id="WKJQ01000001">
    <property type="protein sequence ID" value="MRW95522.1"/>
    <property type="molecule type" value="Genomic_DNA"/>
</dbReference>
<dbReference type="Pfam" id="PF07366">
    <property type="entry name" value="SnoaL"/>
    <property type="match status" value="1"/>
</dbReference>
<dbReference type="InterPro" id="IPR009959">
    <property type="entry name" value="Cyclase_SnoaL-like"/>
</dbReference>
<dbReference type="OrthoDB" id="297182at2157"/>
<dbReference type="SUPFAM" id="SSF54427">
    <property type="entry name" value="NTF2-like"/>
    <property type="match status" value="1"/>
</dbReference>
<keyword evidence="2" id="KW-1185">Reference proteome</keyword>
<evidence type="ECO:0008006" key="3">
    <source>
        <dbReference type="Google" id="ProtNLM"/>
    </source>
</evidence>
<sequence length="147" mass="17158">MATITEREQQNREAAIRIAERLWNKREYELVDEEYDPLVEMHTFSDPDIVGTKAVKEFVQRYHEAFSDFHVELFDVQAVDDRVFARYRMTGTHDGPLESPQGDVPPTHRKMDMWGLVEARYEGGLCVEEWNATDQMTLMHQLGLAPE</sequence>
<dbReference type="Proteomes" id="UP000443423">
    <property type="component" value="Unassembled WGS sequence"/>
</dbReference>
<organism evidence="1 2">
    <name type="scientific">Haloferax marinum</name>
    <dbReference type="NCBI Taxonomy" id="2666143"/>
    <lineage>
        <taxon>Archaea</taxon>
        <taxon>Methanobacteriati</taxon>
        <taxon>Methanobacteriota</taxon>
        <taxon>Stenosarchaea group</taxon>
        <taxon>Halobacteria</taxon>
        <taxon>Halobacteriales</taxon>
        <taxon>Haloferacaceae</taxon>
        <taxon>Haloferax</taxon>
    </lineage>
</organism>
<dbReference type="RefSeq" id="WP_151109172.1">
    <property type="nucleotide sequence ID" value="NZ_WKJQ01000001.1"/>
</dbReference>
<gene>
    <name evidence="1" type="ORF">GJR99_02900</name>
</gene>
<protein>
    <recommendedName>
        <fullName evidence="3">Ester cyclase</fullName>
    </recommendedName>
</protein>
<dbReference type="GO" id="GO:0030638">
    <property type="term" value="P:polyketide metabolic process"/>
    <property type="evidence" value="ECO:0007669"/>
    <property type="project" value="InterPro"/>
</dbReference>
<dbReference type="PANTHER" id="PTHR38436:SF1">
    <property type="entry name" value="ESTER CYCLASE"/>
    <property type="match status" value="1"/>
</dbReference>
<dbReference type="PANTHER" id="PTHR38436">
    <property type="entry name" value="POLYKETIDE CYCLASE SNOAL-LIKE DOMAIN"/>
    <property type="match status" value="1"/>
</dbReference>
<evidence type="ECO:0000313" key="2">
    <source>
        <dbReference type="Proteomes" id="UP000443423"/>
    </source>
</evidence>
<accession>A0A6A8G4J9</accession>
<name>A0A6A8G4J9_9EURY</name>
<dbReference type="Gene3D" id="3.10.450.50">
    <property type="match status" value="1"/>
</dbReference>
<comment type="caution">
    <text evidence="1">The sequence shown here is derived from an EMBL/GenBank/DDBJ whole genome shotgun (WGS) entry which is preliminary data.</text>
</comment>
<dbReference type="AlphaFoldDB" id="A0A6A8G4J9"/>